<dbReference type="InterPro" id="IPR029068">
    <property type="entry name" value="Glyas_Bleomycin-R_OHBP_Dase"/>
</dbReference>
<evidence type="ECO:0000313" key="3">
    <source>
        <dbReference type="Proteomes" id="UP000294257"/>
    </source>
</evidence>
<dbReference type="PANTHER" id="PTHR35908">
    <property type="entry name" value="HYPOTHETICAL FUSION PROTEIN"/>
    <property type="match status" value="1"/>
</dbReference>
<dbReference type="RefSeq" id="WP_130342304.1">
    <property type="nucleotide sequence ID" value="NZ_SGWQ01000001.1"/>
</dbReference>
<sequence length="123" mass="13840">MSTPTAAIPRLGSIVLDCPDTLALARFYATLLDWPEPEGDERWATVRPAQGGTLIQFQRVDDFRAPTWPEGERPQMLHLDLTVDDMEASHERALKLGARLLDEKPEHFRVYADPAGHPFCLCV</sequence>
<accession>A0A4V2EUI0</accession>
<dbReference type="Gene3D" id="3.10.180.10">
    <property type="entry name" value="2,3-Dihydroxybiphenyl 1,2-Dioxygenase, domain 1"/>
    <property type="match status" value="1"/>
</dbReference>
<dbReference type="PANTHER" id="PTHR35908:SF1">
    <property type="entry name" value="CONSERVED PROTEIN"/>
    <property type="match status" value="1"/>
</dbReference>
<feature type="domain" description="Glyoxalase-like" evidence="1">
    <location>
        <begin position="13"/>
        <end position="122"/>
    </location>
</feature>
<gene>
    <name evidence="2" type="ORF">EV193_101519</name>
</gene>
<keyword evidence="3" id="KW-1185">Reference proteome</keyword>
<evidence type="ECO:0000313" key="2">
    <source>
        <dbReference type="EMBL" id="RZS44643.1"/>
    </source>
</evidence>
<dbReference type="Pfam" id="PF18029">
    <property type="entry name" value="Glyoxalase_6"/>
    <property type="match status" value="1"/>
</dbReference>
<organism evidence="2 3">
    <name type="scientific">Herbihabitans rhizosphaerae</name>
    <dbReference type="NCBI Taxonomy" id="1872711"/>
    <lineage>
        <taxon>Bacteria</taxon>
        <taxon>Bacillati</taxon>
        <taxon>Actinomycetota</taxon>
        <taxon>Actinomycetes</taxon>
        <taxon>Pseudonocardiales</taxon>
        <taxon>Pseudonocardiaceae</taxon>
        <taxon>Herbihabitans</taxon>
    </lineage>
</organism>
<comment type="caution">
    <text evidence="2">The sequence shown here is derived from an EMBL/GenBank/DDBJ whole genome shotgun (WGS) entry which is preliminary data.</text>
</comment>
<evidence type="ECO:0000259" key="1">
    <source>
        <dbReference type="Pfam" id="PF18029"/>
    </source>
</evidence>
<dbReference type="EMBL" id="SGWQ01000001">
    <property type="protein sequence ID" value="RZS44643.1"/>
    <property type="molecule type" value="Genomic_DNA"/>
</dbReference>
<dbReference type="OrthoDB" id="1645442at2"/>
<protein>
    <recommendedName>
        <fullName evidence="1">Glyoxalase-like domain-containing protein</fullName>
    </recommendedName>
</protein>
<proteinExistence type="predicted"/>
<dbReference type="AlphaFoldDB" id="A0A4V2EUI0"/>
<name>A0A4V2EUI0_9PSEU</name>
<dbReference type="Proteomes" id="UP000294257">
    <property type="component" value="Unassembled WGS sequence"/>
</dbReference>
<dbReference type="SUPFAM" id="SSF54593">
    <property type="entry name" value="Glyoxalase/Bleomycin resistance protein/Dihydroxybiphenyl dioxygenase"/>
    <property type="match status" value="1"/>
</dbReference>
<dbReference type="CDD" id="cd06587">
    <property type="entry name" value="VOC"/>
    <property type="match status" value="1"/>
</dbReference>
<reference evidence="2 3" key="1">
    <citation type="submission" date="2019-02" db="EMBL/GenBank/DDBJ databases">
        <title>Genomic Encyclopedia of Type Strains, Phase IV (KMG-IV): sequencing the most valuable type-strain genomes for metagenomic binning, comparative biology and taxonomic classification.</title>
        <authorList>
            <person name="Goeker M."/>
        </authorList>
    </citation>
    <scope>NUCLEOTIDE SEQUENCE [LARGE SCALE GENOMIC DNA]</scope>
    <source>
        <strain evidence="2 3">DSM 101727</strain>
    </source>
</reference>
<dbReference type="InterPro" id="IPR041581">
    <property type="entry name" value="Glyoxalase_6"/>
</dbReference>